<dbReference type="SUPFAM" id="SSF81338">
    <property type="entry name" value="Aquaporin-like"/>
    <property type="match status" value="1"/>
</dbReference>
<accession>A0A7W9TTR8</accession>
<dbReference type="GO" id="GO:0015250">
    <property type="term" value="F:water channel activity"/>
    <property type="evidence" value="ECO:0007669"/>
    <property type="project" value="TreeGrafter"/>
</dbReference>
<comment type="similarity">
    <text evidence="2 8">Belongs to the MIP/aquaporin (TC 1.A.8) family.</text>
</comment>
<dbReference type="GO" id="GO:0005886">
    <property type="term" value="C:plasma membrane"/>
    <property type="evidence" value="ECO:0007669"/>
    <property type="project" value="UniProtKB-SubCell"/>
</dbReference>
<keyword evidence="11" id="KW-1185">Reference proteome</keyword>
<dbReference type="InterPro" id="IPR022357">
    <property type="entry name" value="MIP_CS"/>
</dbReference>
<dbReference type="AlphaFoldDB" id="A0A7W9TTR8"/>
<dbReference type="PROSITE" id="PS51257">
    <property type="entry name" value="PROKAR_LIPOPROTEIN"/>
    <property type="match status" value="1"/>
</dbReference>
<evidence type="ECO:0000313" key="11">
    <source>
        <dbReference type="Proteomes" id="UP000571554"/>
    </source>
</evidence>
<dbReference type="PANTHER" id="PTHR19139">
    <property type="entry name" value="AQUAPORIN TRANSPORTER"/>
    <property type="match status" value="1"/>
</dbReference>
<evidence type="ECO:0000256" key="8">
    <source>
        <dbReference type="RuleBase" id="RU000477"/>
    </source>
</evidence>
<sequence>MKLGERLAVEAAGTAWLVFVGCASTALNTSAPAQGWNVFDMAAAFGLAQAVAAYACGRASSAHFNPAVTIGYAIAGRFPTRDVAPYIAAQTVGALAGASLLAVVASGRPGFDFMVSDFGSNGYAEHSPGEYAFGAVLAVELTMTFAFVLIHLVMSGSERRRRAAPAALGACLTAVSLIAIPVSNGGMNPARSTGCAFFVGDWALDQLWLFWAAPMLGGIAAGWLHRYATRRRRRIAPGSGGPFGGA</sequence>
<dbReference type="Proteomes" id="UP000571554">
    <property type="component" value="Unassembled WGS sequence"/>
</dbReference>
<dbReference type="PRINTS" id="PR00783">
    <property type="entry name" value="MINTRINSICP"/>
</dbReference>
<feature type="transmembrane region" description="Helical" evidence="9">
    <location>
        <begin position="166"/>
        <end position="187"/>
    </location>
</feature>
<dbReference type="InterPro" id="IPR000425">
    <property type="entry name" value="MIP"/>
</dbReference>
<evidence type="ECO:0000256" key="1">
    <source>
        <dbReference type="ARBA" id="ARBA00004651"/>
    </source>
</evidence>
<dbReference type="Gene3D" id="1.20.1080.10">
    <property type="entry name" value="Glycerol uptake facilitator protein"/>
    <property type="match status" value="1"/>
</dbReference>
<evidence type="ECO:0000256" key="4">
    <source>
        <dbReference type="ARBA" id="ARBA00022475"/>
    </source>
</evidence>
<organism evidence="10 11">
    <name type="scientific">Paraburkholderia bannensis</name>
    <dbReference type="NCBI Taxonomy" id="765414"/>
    <lineage>
        <taxon>Bacteria</taxon>
        <taxon>Pseudomonadati</taxon>
        <taxon>Pseudomonadota</taxon>
        <taxon>Betaproteobacteria</taxon>
        <taxon>Burkholderiales</taxon>
        <taxon>Burkholderiaceae</taxon>
        <taxon>Paraburkholderia</taxon>
    </lineage>
</organism>
<name>A0A7W9TTR8_9BURK</name>
<keyword evidence="5 8" id="KW-0812">Transmembrane</keyword>
<gene>
    <name evidence="10" type="ORF">F4827_001138</name>
</gene>
<keyword evidence="4" id="KW-1003">Cell membrane</keyword>
<keyword evidence="3 8" id="KW-0813">Transport</keyword>
<feature type="transmembrane region" description="Helical" evidence="9">
    <location>
        <begin position="87"/>
        <end position="111"/>
    </location>
</feature>
<evidence type="ECO:0000256" key="9">
    <source>
        <dbReference type="SAM" id="Phobius"/>
    </source>
</evidence>
<dbReference type="InterPro" id="IPR023271">
    <property type="entry name" value="Aquaporin-like"/>
</dbReference>
<dbReference type="EMBL" id="JACHBW010000002">
    <property type="protein sequence ID" value="MBB6101312.1"/>
    <property type="molecule type" value="Genomic_DNA"/>
</dbReference>
<protein>
    <submittedName>
        <fullName evidence="10">Aquaporin Z</fullName>
    </submittedName>
</protein>
<keyword evidence="6 9" id="KW-1133">Transmembrane helix</keyword>
<feature type="transmembrane region" description="Helical" evidence="9">
    <location>
        <begin position="7"/>
        <end position="26"/>
    </location>
</feature>
<comment type="caution">
    <text evidence="10">The sequence shown here is derived from an EMBL/GenBank/DDBJ whole genome shotgun (WGS) entry which is preliminary data.</text>
</comment>
<dbReference type="RefSeq" id="WP_183722633.1">
    <property type="nucleotide sequence ID" value="NZ_JACHBW010000002.1"/>
</dbReference>
<evidence type="ECO:0000256" key="5">
    <source>
        <dbReference type="ARBA" id="ARBA00022692"/>
    </source>
</evidence>
<dbReference type="PROSITE" id="PS00221">
    <property type="entry name" value="MIP"/>
    <property type="match status" value="1"/>
</dbReference>
<evidence type="ECO:0000256" key="7">
    <source>
        <dbReference type="ARBA" id="ARBA00023136"/>
    </source>
</evidence>
<comment type="subcellular location">
    <subcellularLocation>
        <location evidence="1">Cell membrane</location>
        <topology evidence="1">Multi-pass membrane protein</topology>
    </subcellularLocation>
</comment>
<feature type="transmembrane region" description="Helical" evidence="9">
    <location>
        <begin position="38"/>
        <end position="56"/>
    </location>
</feature>
<evidence type="ECO:0000256" key="6">
    <source>
        <dbReference type="ARBA" id="ARBA00022989"/>
    </source>
</evidence>
<dbReference type="PANTHER" id="PTHR19139:SF199">
    <property type="entry name" value="MIP17260P"/>
    <property type="match status" value="1"/>
</dbReference>
<keyword evidence="7 9" id="KW-0472">Membrane</keyword>
<dbReference type="Pfam" id="PF00230">
    <property type="entry name" value="MIP"/>
    <property type="match status" value="1"/>
</dbReference>
<evidence type="ECO:0000256" key="3">
    <source>
        <dbReference type="ARBA" id="ARBA00022448"/>
    </source>
</evidence>
<reference evidence="10 11" key="1">
    <citation type="submission" date="2020-08" db="EMBL/GenBank/DDBJ databases">
        <title>Above-ground endophytic microbial communities from plants in different locations in the United States.</title>
        <authorList>
            <person name="Frank C."/>
        </authorList>
    </citation>
    <scope>NUCLEOTIDE SEQUENCE [LARGE SCALE GENOMIC DNA]</scope>
    <source>
        <strain evidence="10 11">WP4_2_2</strain>
    </source>
</reference>
<feature type="transmembrane region" description="Helical" evidence="9">
    <location>
        <begin position="207"/>
        <end position="224"/>
    </location>
</feature>
<evidence type="ECO:0000313" key="10">
    <source>
        <dbReference type="EMBL" id="MBB6101312.1"/>
    </source>
</evidence>
<dbReference type="InterPro" id="IPR034294">
    <property type="entry name" value="Aquaporin_transptr"/>
</dbReference>
<proteinExistence type="inferred from homology"/>
<evidence type="ECO:0000256" key="2">
    <source>
        <dbReference type="ARBA" id="ARBA00006175"/>
    </source>
</evidence>
<feature type="transmembrane region" description="Helical" evidence="9">
    <location>
        <begin position="131"/>
        <end position="154"/>
    </location>
</feature>